<proteinExistence type="predicted"/>
<reference evidence="1 2" key="1">
    <citation type="submission" date="2014-02" db="EMBL/GenBank/DDBJ databases">
        <title>The small core and large imbalanced accessory genome model reveals a collaborative survival strategy of Sorangium cellulosum strains in nature.</title>
        <authorList>
            <person name="Han K."/>
            <person name="Peng R."/>
            <person name="Blom J."/>
            <person name="Li Y.-Z."/>
        </authorList>
    </citation>
    <scope>NUCLEOTIDE SEQUENCE [LARGE SCALE GENOMIC DNA]</scope>
    <source>
        <strain evidence="1 2">So0149</strain>
    </source>
</reference>
<evidence type="ECO:0000313" key="1">
    <source>
        <dbReference type="EMBL" id="KYF80303.1"/>
    </source>
</evidence>
<gene>
    <name evidence="1" type="ORF">BE18_29230</name>
</gene>
<organism evidence="1 2">
    <name type="scientific">Sorangium cellulosum</name>
    <name type="common">Polyangium cellulosum</name>
    <dbReference type="NCBI Taxonomy" id="56"/>
    <lineage>
        <taxon>Bacteria</taxon>
        <taxon>Pseudomonadati</taxon>
        <taxon>Myxococcota</taxon>
        <taxon>Polyangia</taxon>
        <taxon>Polyangiales</taxon>
        <taxon>Polyangiaceae</taxon>
        <taxon>Sorangium</taxon>
    </lineage>
</organism>
<dbReference type="Pfam" id="PF11848">
    <property type="entry name" value="DUF3368"/>
    <property type="match status" value="1"/>
</dbReference>
<protein>
    <recommendedName>
        <fullName evidence="3">DUF3368 domain-containing protein</fullName>
    </recommendedName>
</protein>
<sequence>MTHPVAVISDTGPLSYLHRLERLDVLQQLYRHLLVPPAVVAELNTGLRLGRDLPDVTTLGWIELRSPPAHALQGIDGLGAGETEGIALSRSLPGSLVLLDDGYARKIAASLGLHITGTVGVLLAAKERGLVDRIGPELERLQTFGFRLAAPVWRAVLERAGETD</sequence>
<accession>A0A150RJH9</accession>
<dbReference type="InterPro" id="IPR021799">
    <property type="entry name" value="PIN-like_prokaryotic"/>
</dbReference>
<dbReference type="Proteomes" id="UP000075515">
    <property type="component" value="Unassembled WGS sequence"/>
</dbReference>
<dbReference type="PANTHER" id="PTHR39550:SF1">
    <property type="entry name" value="SLL0658 PROTEIN"/>
    <property type="match status" value="1"/>
</dbReference>
<dbReference type="PANTHER" id="PTHR39550">
    <property type="entry name" value="SLL0658 PROTEIN"/>
    <property type="match status" value="1"/>
</dbReference>
<comment type="caution">
    <text evidence="1">The sequence shown here is derived from an EMBL/GenBank/DDBJ whole genome shotgun (WGS) entry which is preliminary data.</text>
</comment>
<evidence type="ECO:0008006" key="3">
    <source>
        <dbReference type="Google" id="ProtNLM"/>
    </source>
</evidence>
<dbReference type="AlphaFoldDB" id="A0A150RJH9"/>
<dbReference type="EMBL" id="JEMC01003568">
    <property type="protein sequence ID" value="KYF80303.1"/>
    <property type="molecule type" value="Genomic_DNA"/>
</dbReference>
<name>A0A150RJH9_SORCE</name>
<evidence type="ECO:0000313" key="2">
    <source>
        <dbReference type="Proteomes" id="UP000075515"/>
    </source>
</evidence>